<dbReference type="EMBL" id="ABWN01000038">
    <property type="protein sequence ID" value="EFF67579.1"/>
    <property type="molecule type" value="Genomic_DNA"/>
</dbReference>
<dbReference type="HOGENOM" id="CLU_3181287_0_0_9"/>
<evidence type="ECO:0000313" key="2">
    <source>
        <dbReference type="Proteomes" id="UP000006238"/>
    </source>
</evidence>
<dbReference type="AlphaFoldDB" id="D4S2D6"/>
<organism evidence="1 2">
    <name type="scientific">Eshraghiella crossota DSM 2876</name>
    <dbReference type="NCBI Taxonomy" id="511680"/>
    <lineage>
        <taxon>Bacteria</taxon>
        <taxon>Bacillati</taxon>
        <taxon>Bacillota</taxon>
        <taxon>Clostridia</taxon>
        <taxon>Lachnospirales</taxon>
        <taxon>Lachnospiraceae</taxon>
        <taxon>Eshraghiella</taxon>
    </lineage>
</organism>
<protein>
    <submittedName>
        <fullName evidence="1">Uncharacterized protein</fullName>
    </submittedName>
</protein>
<proteinExistence type="predicted"/>
<keyword evidence="2" id="KW-1185">Reference proteome</keyword>
<comment type="caution">
    <text evidence="1">The sequence shown here is derived from an EMBL/GenBank/DDBJ whole genome shotgun (WGS) entry which is preliminary data.</text>
</comment>
<name>D4S2D6_9FIRM</name>
<gene>
    <name evidence="1" type="ORF">BUTYVIB_02258</name>
</gene>
<sequence length="46" mass="5478">MVFHFREKCRENRIKSIVRMTSNGIWNARAKKIVEECIDEVIISLI</sequence>
<evidence type="ECO:0000313" key="1">
    <source>
        <dbReference type="EMBL" id="EFF67579.1"/>
    </source>
</evidence>
<reference evidence="1 2" key="1">
    <citation type="submission" date="2010-02" db="EMBL/GenBank/DDBJ databases">
        <authorList>
            <person name="Weinstock G."/>
            <person name="Sodergren E."/>
            <person name="Clifton S."/>
            <person name="Fulton L."/>
            <person name="Fulton B."/>
            <person name="Courtney L."/>
            <person name="Fronick C."/>
            <person name="Harrison M."/>
            <person name="Strong C."/>
            <person name="Farmer C."/>
            <person name="Delahaunty K."/>
            <person name="Markovic C."/>
            <person name="Hall O."/>
            <person name="Minx P."/>
            <person name="Tomlinson C."/>
            <person name="Mitreva M."/>
            <person name="Nelson J."/>
            <person name="Hou S."/>
            <person name="Wollam A."/>
            <person name="Pepin K.H."/>
            <person name="Johnson M."/>
            <person name="Bhonagiri V."/>
            <person name="Zhang X."/>
            <person name="Suruliraj S."/>
            <person name="Warren W."/>
            <person name="Chinwalla A."/>
            <person name="Mardis E.R."/>
            <person name="Wilson R.K."/>
        </authorList>
    </citation>
    <scope>NUCLEOTIDE SEQUENCE [LARGE SCALE GENOMIC DNA]</scope>
    <source>
        <strain evidence="1 2">DSM 2876</strain>
    </source>
</reference>
<dbReference type="Proteomes" id="UP000006238">
    <property type="component" value="Unassembled WGS sequence"/>
</dbReference>
<accession>D4S2D6</accession>